<dbReference type="GO" id="GO:0071111">
    <property type="term" value="F:cyclic-guanylate-specific phosphodiesterase activity"/>
    <property type="evidence" value="ECO:0007669"/>
    <property type="project" value="InterPro"/>
</dbReference>
<evidence type="ECO:0000259" key="1">
    <source>
        <dbReference type="PROSITE" id="PS50883"/>
    </source>
</evidence>
<evidence type="ECO:0000313" key="3">
    <source>
        <dbReference type="EMBL" id="SDA58548.1"/>
    </source>
</evidence>
<dbReference type="PROSITE" id="PS50883">
    <property type="entry name" value="EAL"/>
    <property type="match status" value="1"/>
</dbReference>
<reference evidence="3 4" key="1">
    <citation type="submission" date="2016-10" db="EMBL/GenBank/DDBJ databases">
        <authorList>
            <person name="de Groot N.N."/>
        </authorList>
    </citation>
    <scope>NUCLEOTIDE SEQUENCE [LARGE SCALE GENOMIC DNA]</scope>
    <source>
        <strain evidence="3 4">DSM 15230</strain>
    </source>
</reference>
<protein>
    <submittedName>
        <fullName evidence="3">Diguanylate cyclase (GGDEF) domain-containing protein</fullName>
    </submittedName>
</protein>
<dbReference type="InterPro" id="IPR035919">
    <property type="entry name" value="EAL_sf"/>
</dbReference>
<dbReference type="PROSITE" id="PS50887">
    <property type="entry name" value="GGDEF"/>
    <property type="match status" value="2"/>
</dbReference>
<proteinExistence type="predicted"/>
<evidence type="ECO:0000259" key="2">
    <source>
        <dbReference type="PROSITE" id="PS50887"/>
    </source>
</evidence>
<dbReference type="FunFam" id="3.30.70.270:FF:000001">
    <property type="entry name" value="Diguanylate cyclase domain protein"/>
    <property type="match status" value="1"/>
</dbReference>
<dbReference type="InterPro" id="IPR013702">
    <property type="entry name" value="FIST_domain_N"/>
</dbReference>
<dbReference type="CDD" id="cd01949">
    <property type="entry name" value="GGDEF"/>
    <property type="match status" value="1"/>
</dbReference>
<dbReference type="SMART" id="SM00267">
    <property type="entry name" value="GGDEF"/>
    <property type="match status" value="2"/>
</dbReference>
<dbReference type="InterPro" id="IPR029787">
    <property type="entry name" value="Nucleotide_cyclase"/>
</dbReference>
<dbReference type="Pfam" id="PF08495">
    <property type="entry name" value="FIST"/>
    <property type="match status" value="1"/>
</dbReference>
<dbReference type="OrthoDB" id="9813903at2"/>
<dbReference type="GeneID" id="87756430"/>
<dbReference type="InterPro" id="IPR043128">
    <property type="entry name" value="Rev_trsase/Diguanyl_cyclase"/>
</dbReference>
<dbReference type="InterPro" id="IPR001633">
    <property type="entry name" value="EAL_dom"/>
</dbReference>
<name>A0A1G5WK43_9FIRM</name>
<dbReference type="Proteomes" id="UP000199689">
    <property type="component" value="Unassembled WGS sequence"/>
</dbReference>
<feature type="domain" description="GGDEF" evidence="2">
    <location>
        <begin position="769"/>
        <end position="893"/>
    </location>
</feature>
<gene>
    <name evidence="3" type="ORF">SAMN02910343_01435</name>
</gene>
<dbReference type="STRING" id="209880.SAMN02910343_01435"/>
<dbReference type="SUPFAM" id="SSF55073">
    <property type="entry name" value="Nucleotide cyclase"/>
    <property type="match status" value="2"/>
</dbReference>
<dbReference type="EMBL" id="FMXA01000023">
    <property type="protein sequence ID" value="SDA58548.1"/>
    <property type="molecule type" value="Genomic_DNA"/>
</dbReference>
<dbReference type="Gene3D" id="3.20.20.450">
    <property type="entry name" value="EAL domain"/>
    <property type="match status" value="1"/>
</dbReference>
<feature type="domain" description="GGDEF" evidence="2">
    <location>
        <begin position="455"/>
        <end position="585"/>
    </location>
</feature>
<feature type="domain" description="EAL" evidence="1">
    <location>
        <begin position="902"/>
        <end position="1156"/>
    </location>
</feature>
<dbReference type="PANTHER" id="PTHR33121:SF70">
    <property type="entry name" value="SIGNALING PROTEIN YKOW"/>
    <property type="match status" value="1"/>
</dbReference>
<dbReference type="CDD" id="cd01948">
    <property type="entry name" value="EAL"/>
    <property type="match status" value="1"/>
</dbReference>
<accession>A0A1G5WK43</accession>
<dbReference type="InterPro" id="IPR050706">
    <property type="entry name" value="Cyclic-di-GMP_PDE-like"/>
</dbReference>
<dbReference type="Pfam" id="PF00563">
    <property type="entry name" value="EAL"/>
    <property type="match status" value="1"/>
</dbReference>
<dbReference type="RefSeq" id="WP_091365307.1">
    <property type="nucleotide sequence ID" value="NZ_FMXA01000023.1"/>
</dbReference>
<evidence type="ECO:0000313" key="4">
    <source>
        <dbReference type="Proteomes" id="UP000199689"/>
    </source>
</evidence>
<dbReference type="SUPFAM" id="SSF141868">
    <property type="entry name" value="EAL domain-like"/>
    <property type="match status" value="1"/>
</dbReference>
<dbReference type="PANTHER" id="PTHR33121">
    <property type="entry name" value="CYCLIC DI-GMP PHOSPHODIESTERASE PDEF"/>
    <property type="match status" value="1"/>
</dbReference>
<dbReference type="Gene3D" id="3.30.70.270">
    <property type="match status" value="2"/>
</dbReference>
<dbReference type="SMART" id="SM00052">
    <property type="entry name" value="EAL"/>
    <property type="match status" value="1"/>
</dbReference>
<dbReference type="NCBIfam" id="TIGR00254">
    <property type="entry name" value="GGDEF"/>
    <property type="match status" value="1"/>
</dbReference>
<sequence length="1305" mass="149824">MKQRTFYLKKGEPVQKVIETIQKENLIQDPEKSLFIIHEGLKSPGDIQRHLFALCNTFPGVRLTGCTSITNLDVDIPIPEGTVLTLMTFEESDFYIYRFSQKSVSVREAARDFTKKLSLLQNVRGIMYLYSGSEQKPEEFVSYLPKTYNQLPIFGMQAGADMHKPEETEVFCGRKSFYDSVILVVFCGENLHITTGTSFGWKPLGREMTVTGVKTNGMVTGIDYMSVVDMYYRYLHIPFDANMYSHICAFPLVKREGEYVTACLPTGLYKDGAQYGGRLKVGDKVSLSYARMEYLMEESLHLANRLIDFQPQALWGTICINRRIFLGNAMADREIDYYRQVNDQFISCAGFGEVLRDGSHLVFRNSTAVLAAFREGDKRPGSRSPLTDTLVGKMSEDQMLTDKLVVFLEETTRDLHQRMDVLKADAEHDRMTNLLNRTAIEMRLENAVVDTWQSDVTSLFLFDIDHFKTVNDTYGHIKGDEVLKRLAGRMHACLDGRALIGRWGGDEFMCVFPNHSAREAWEVAESLRRDIEATDFGLDYPLTISGGVTETRPETHNYQELYQEVDLALYYSKKEGKNRITLFSDRCHSAAIEIPEETDPVDKEKKRFFEKSPVPMLLYQQMKDHLEILAITDGFCKMVHSGREDLLRYLRSRSMSRVHPEDAGRVSITIKSLEKGKAASMIYRFLIEGEYHELLVNARMQLIGHGVTFVVMNMEDLTMQNLYLKKSYSQFMGMQEQNLYHDPITNLPNINYFNNFASGFMKEIHDRGNFPALILFDVVDMHAYNERFGNTRGNQFLQEVGHTIRSQFPSEFLVRYVDDSFIVITGQRDMSERIAVVRRMVQNQLTDGICSIRTGICYCHQETYDGTEALDKARWALTYAERQGTEFIQVYNREVEAFYQKREYIRSHLKEAIRNGWIEAYLQPQIRNLTGEICSFEALARWIDPKRGIISPGEFIPILEESRQIYLLDLEIFRQAAALLRKGLDKGRKIPGISVNLSRIDFQACHIFEEIEAIRKEYRLGPEHLYLEITESALAARPAHMKEVLNRFRAAGYEIWLDDFGSGYSSLNILKDYPVDLIKLDLAFLHSFEVNPQVSVIISHVVHMAKTMGIHTLCEGVETREEYDFLKEIGCEISQGFYFFRPVPVEKMYEYQSAGYLGAMEEADMSDYYDDAGMVDLLGNPWAKLSFREPSPFATALLERMNDGRILLRQATAHMNKCIAQQGLSPEGLMAALNQEGDRRRNCLMKLMDSCEKYPERSRCMQLFGESPLAMRMKYVSEYKGRVMFVLGVDGMNGKRGGTEDTFPV</sequence>
<keyword evidence="4" id="KW-1185">Reference proteome</keyword>
<dbReference type="SMART" id="SM00897">
    <property type="entry name" value="FIST"/>
    <property type="match status" value="1"/>
</dbReference>
<dbReference type="InterPro" id="IPR000160">
    <property type="entry name" value="GGDEF_dom"/>
</dbReference>
<organism evidence="3 4">
    <name type="scientific">Allisonella histaminiformans</name>
    <dbReference type="NCBI Taxonomy" id="209880"/>
    <lineage>
        <taxon>Bacteria</taxon>
        <taxon>Bacillati</taxon>
        <taxon>Bacillota</taxon>
        <taxon>Negativicutes</taxon>
        <taxon>Veillonellales</taxon>
        <taxon>Veillonellaceae</taxon>
        <taxon>Allisonella</taxon>
    </lineage>
</organism>
<dbReference type="Pfam" id="PF00990">
    <property type="entry name" value="GGDEF"/>
    <property type="match status" value="2"/>
</dbReference>